<sequence>MTPIACSASSRRRARTKVATRSAQARLGMPYPRTLISSRTFSSAVRSWERNGWAAL</sequence>
<protein>
    <submittedName>
        <fullName evidence="2">Uncharacterized protein</fullName>
    </submittedName>
</protein>
<dbReference type="AlphaFoldDB" id="A0A0A9FUL7"/>
<name>A0A0A9FUL7_ARUDO</name>
<reference evidence="2" key="1">
    <citation type="submission" date="2014-09" db="EMBL/GenBank/DDBJ databases">
        <authorList>
            <person name="Magalhaes I.L.F."/>
            <person name="Oliveira U."/>
            <person name="Santos F.R."/>
            <person name="Vidigal T.H.D.A."/>
            <person name="Brescovit A.D."/>
            <person name="Santos A.J."/>
        </authorList>
    </citation>
    <scope>NUCLEOTIDE SEQUENCE</scope>
    <source>
        <tissue evidence="2">Shoot tissue taken approximately 20 cm above the soil surface</tissue>
    </source>
</reference>
<dbReference type="EMBL" id="GBRH01182952">
    <property type="protein sequence ID" value="JAE14944.1"/>
    <property type="molecule type" value="Transcribed_RNA"/>
</dbReference>
<evidence type="ECO:0000313" key="2">
    <source>
        <dbReference type="EMBL" id="JAE14944.1"/>
    </source>
</evidence>
<organism evidence="2">
    <name type="scientific">Arundo donax</name>
    <name type="common">Giant reed</name>
    <name type="synonym">Donax arundinaceus</name>
    <dbReference type="NCBI Taxonomy" id="35708"/>
    <lineage>
        <taxon>Eukaryota</taxon>
        <taxon>Viridiplantae</taxon>
        <taxon>Streptophyta</taxon>
        <taxon>Embryophyta</taxon>
        <taxon>Tracheophyta</taxon>
        <taxon>Spermatophyta</taxon>
        <taxon>Magnoliopsida</taxon>
        <taxon>Liliopsida</taxon>
        <taxon>Poales</taxon>
        <taxon>Poaceae</taxon>
        <taxon>PACMAD clade</taxon>
        <taxon>Arundinoideae</taxon>
        <taxon>Arundineae</taxon>
        <taxon>Arundo</taxon>
    </lineage>
</organism>
<evidence type="ECO:0000256" key="1">
    <source>
        <dbReference type="SAM" id="MobiDB-lite"/>
    </source>
</evidence>
<reference evidence="2" key="2">
    <citation type="journal article" date="2015" name="Data Brief">
        <title>Shoot transcriptome of the giant reed, Arundo donax.</title>
        <authorList>
            <person name="Barrero R.A."/>
            <person name="Guerrero F.D."/>
            <person name="Moolhuijzen P."/>
            <person name="Goolsby J.A."/>
            <person name="Tidwell J."/>
            <person name="Bellgard S.E."/>
            <person name="Bellgard M.I."/>
        </authorList>
    </citation>
    <scope>NUCLEOTIDE SEQUENCE</scope>
    <source>
        <tissue evidence="2">Shoot tissue taken approximately 20 cm above the soil surface</tissue>
    </source>
</reference>
<proteinExistence type="predicted"/>
<feature type="region of interest" description="Disordered" evidence="1">
    <location>
        <begin position="1"/>
        <end position="22"/>
    </location>
</feature>
<accession>A0A0A9FUL7</accession>